<dbReference type="Proteomes" id="UP000054845">
    <property type="component" value="Unassembled WGS sequence"/>
</dbReference>
<protein>
    <submittedName>
        <fullName evidence="1">Uncharacterized protein</fullName>
    </submittedName>
</protein>
<sequence>MICKAAKLVKGVGRGANPNQRVLLSTPCSRVAGSHQDGQKRISRRGFIWLSSTAHQVAGATLLCIPGPTTASISTP</sequence>
<dbReference type="EMBL" id="CCYA01000270">
    <property type="protein sequence ID" value="CEH18176.1"/>
    <property type="molecule type" value="Genomic_DNA"/>
</dbReference>
<keyword evidence="2" id="KW-1185">Reference proteome</keyword>
<organism evidence="1 2">
    <name type="scientific">Ceraceosorus bombacis</name>
    <dbReference type="NCBI Taxonomy" id="401625"/>
    <lineage>
        <taxon>Eukaryota</taxon>
        <taxon>Fungi</taxon>
        <taxon>Dikarya</taxon>
        <taxon>Basidiomycota</taxon>
        <taxon>Ustilaginomycotina</taxon>
        <taxon>Exobasidiomycetes</taxon>
        <taxon>Ceraceosorales</taxon>
        <taxon>Ceraceosoraceae</taxon>
        <taxon>Ceraceosorus</taxon>
    </lineage>
</organism>
<dbReference type="AlphaFoldDB" id="A0A0P1BNZ4"/>
<proteinExistence type="predicted"/>
<reference evidence="1 2" key="1">
    <citation type="submission" date="2014-09" db="EMBL/GenBank/DDBJ databases">
        <authorList>
            <person name="Magalhaes I.L.F."/>
            <person name="Oliveira U."/>
            <person name="Santos F.R."/>
            <person name="Vidigal T.H.D.A."/>
            <person name="Brescovit A.D."/>
            <person name="Santos A.J."/>
        </authorList>
    </citation>
    <scope>NUCLEOTIDE SEQUENCE [LARGE SCALE GENOMIC DNA]</scope>
</reference>
<evidence type="ECO:0000313" key="2">
    <source>
        <dbReference type="Proteomes" id="UP000054845"/>
    </source>
</evidence>
<name>A0A0P1BNZ4_9BASI</name>
<accession>A0A0P1BNZ4</accession>
<evidence type="ECO:0000313" key="1">
    <source>
        <dbReference type="EMBL" id="CEH18176.1"/>
    </source>
</evidence>